<dbReference type="InterPro" id="IPR003615">
    <property type="entry name" value="HNH_nuc"/>
</dbReference>
<proteinExistence type="predicted"/>
<dbReference type="Pfam" id="PF13391">
    <property type="entry name" value="HNH_2"/>
    <property type="match status" value="1"/>
</dbReference>
<dbReference type="GO" id="GO:0004519">
    <property type="term" value="F:endonuclease activity"/>
    <property type="evidence" value="ECO:0007669"/>
    <property type="project" value="UniProtKB-KW"/>
</dbReference>
<keyword evidence="3" id="KW-1185">Reference proteome</keyword>
<dbReference type="RefSeq" id="WP_396953533.1">
    <property type="nucleotide sequence ID" value="NZ_JBIRXV010000004.1"/>
</dbReference>
<protein>
    <submittedName>
        <fullName evidence="2">HNH endonuclease</fullName>
    </submittedName>
</protein>
<dbReference type="Proteomes" id="UP001611450">
    <property type="component" value="Unassembled WGS sequence"/>
</dbReference>
<accession>A0ABW7WI28</accession>
<feature type="domain" description="HNH nuclease" evidence="1">
    <location>
        <begin position="220"/>
        <end position="269"/>
    </location>
</feature>
<keyword evidence="2" id="KW-0255">Endonuclease</keyword>
<sequence>MQSDLPVSDGGQRAWLVISKAVYSRLGGGLKYDDHPSRHYHWDNYVPNFRQIRVGDAIVVWDNEELVGASVIEAIESWEGTKARGRCPGCNDTGFKRRAKAKPTFRCDCGAIFENPVIEEVPATHYRSSHEQGWIDLDGLLGGAELRALCAQPKSQLSIREIDWAGFRAAVAAKPGGSHLAALDATSTQIQGGHTQQTVRVRLGQTKFRKALLAKYDTRCAFSGDLHPTVLEACHLYSYAKVGRHHEHGGVLLRRDLHTLFDNGDLAVDAEDRIDVRPLFREISLYGDLHGKPLTIAVEPAQREWFRMHWALHRALD</sequence>
<comment type="caution">
    <text evidence="2">The sequence shown here is derived from an EMBL/GenBank/DDBJ whole genome shotgun (WGS) entry which is preliminary data.</text>
</comment>
<evidence type="ECO:0000259" key="1">
    <source>
        <dbReference type="Pfam" id="PF13391"/>
    </source>
</evidence>
<evidence type="ECO:0000313" key="3">
    <source>
        <dbReference type="Proteomes" id="UP001611450"/>
    </source>
</evidence>
<gene>
    <name evidence="2" type="ORF">ACH47G_19305</name>
</gene>
<dbReference type="EMBL" id="JBIRXV010000004">
    <property type="protein sequence ID" value="MFI2322637.1"/>
    <property type="molecule type" value="Genomic_DNA"/>
</dbReference>
<keyword evidence="2" id="KW-0378">Hydrolase</keyword>
<evidence type="ECO:0000313" key="2">
    <source>
        <dbReference type="EMBL" id="MFI2322637.1"/>
    </source>
</evidence>
<name>A0ABW7WI28_9NOCA</name>
<reference evidence="2 3" key="1">
    <citation type="submission" date="2024-10" db="EMBL/GenBank/DDBJ databases">
        <title>The Natural Products Discovery Center: Release of the First 8490 Sequenced Strains for Exploring Actinobacteria Biosynthetic Diversity.</title>
        <authorList>
            <person name="Kalkreuter E."/>
            <person name="Kautsar S.A."/>
            <person name="Yang D."/>
            <person name="Bader C.D."/>
            <person name="Teijaro C.N."/>
            <person name="Fluegel L."/>
            <person name="Davis C.M."/>
            <person name="Simpson J.R."/>
            <person name="Lauterbach L."/>
            <person name="Steele A.D."/>
            <person name="Gui C."/>
            <person name="Meng S."/>
            <person name="Li G."/>
            <person name="Viehrig K."/>
            <person name="Ye F."/>
            <person name="Su P."/>
            <person name="Kiefer A.F."/>
            <person name="Nichols A."/>
            <person name="Cepeda A.J."/>
            <person name="Yan W."/>
            <person name="Fan B."/>
            <person name="Jiang Y."/>
            <person name="Adhikari A."/>
            <person name="Zheng C.-J."/>
            <person name="Schuster L."/>
            <person name="Cowan T.M."/>
            <person name="Smanski M.J."/>
            <person name="Chevrette M.G."/>
            <person name="De Carvalho L.P.S."/>
            <person name="Shen B."/>
        </authorList>
    </citation>
    <scope>NUCLEOTIDE SEQUENCE [LARGE SCALE GENOMIC DNA]</scope>
    <source>
        <strain evidence="2 3">NPDC019626</strain>
    </source>
</reference>
<keyword evidence="2" id="KW-0540">Nuclease</keyword>
<organism evidence="2 3">
    <name type="scientific">Nocardia beijingensis</name>
    <dbReference type="NCBI Taxonomy" id="95162"/>
    <lineage>
        <taxon>Bacteria</taxon>
        <taxon>Bacillati</taxon>
        <taxon>Actinomycetota</taxon>
        <taxon>Actinomycetes</taxon>
        <taxon>Mycobacteriales</taxon>
        <taxon>Nocardiaceae</taxon>
        <taxon>Nocardia</taxon>
    </lineage>
</organism>